<dbReference type="AlphaFoldDB" id="A0A7W3JPN1"/>
<dbReference type="PANTHER" id="PTHR43620">
    <property type="entry name" value="GLYCEROPHOSPHORYL DIESTER PHOSPHODIESTERASE"/>
    <property type="match status" value="1"/>
</dbReference>
<accession>A0A7W3JPN1</accession>
<proteinExistence type="inferred from homology"/>
<evidence type="ECO:0000256" key="4">
    <source>
        <dbReference type="ARBA" id="ARBA00022798"/>
    </source>
</evidence>
<evidence type="ECO:0000256" key="2">
    <source>
        <dbReference type="ARBA" id="ARBA00012247"/>
    </source>
</evidence>
<dbReference type="Gene3D" id="3.20.20.190">
    <property type="entry name" value="Phosphatidylinositol (PI) phosphodiesterase"/>
    <property type="match status" value="1"/>
</dbReference>
<comment type="similarity">
    <text evidence="1">Belongs to the glycerophosphoryl diester phosphodiesterase family.</text>
</comment>
<dbReference type="RefSeq" id="WP_167046564.1">
    <property type="nucleotide sequence ID" value="NZ_JAAOZB010000001.1"/>
</dbReference>
<organism evidence="8 9">
    <name type="scientific">Microbacterium halimionae</name>
    <dbReference type="NCBI Taxonomy" id="1526413"/>
    <lineage>
        <taxon>Bacteria</taxon>
        <taxon>Bacillati</taxon>
        <taxon>Actinomycetota</taxon>
        <taxon>Actinomycetes</taxon>
        <taxon>Micrococcales</taxon>
        <taxon>Microbacteriaceae</taxon>
        <taxon>Microbacterium</taxon>
    </lineage>
</organism>
<evidence type="ECO:0000256" key="5">
    <source>
        <dbReference type="ARBA" id="ARBA00022801"/>
    </source>
</evidence>
<evidence type="ECO:0000259" key="7">
    <source>
        <dbReference type="PROSITE" id="PS51704"/>
    </source>
</evidence>
<dbReference type="GO" id="GO:0006071">
    <property type="term" value="P:glycerol metabolic process"/>
    <property type="evidence" value="ECO:0007669"/>
    <property type="project" value="UniProtKB-KW"/>
</dbReference>
<name>A0A7W3JPN1_9MICO</name>
<dbReference type="GO" id="GO:0042597">
    <property type="term" value="C:periplasmic space"/>
    <property type="evidence" value="ECO:0007669"/>
    <property type="project" value="TreeGrafter"/>
</dbReference>
<evidence type="ECO:0000313" key="8">
    <source>
        <dbReference type="EMBL" id="MBA8816714.1"/>
    </source>
</evidence>
<gene>
    <name evidence="8" type="ORF">FHX48_001807</name>
</gene>
<evidence type="ECO:0000313" key="9">
    <source>
        <dbReference type="Proteomes" id="UP000526083"/>
    </source>
</evidence>
<dbReference type="PANTHER" id="PTHR43620:SF7">
    <property type="entry name" value="GLYCEROPHOSPHODIESTER PHOSPHODIESTERASE GDPD5-RELATED"/>
    <property type="match status" value="1"/>
</dbReference>
<dbReference type="SUPFAM" id="SSF51695">
    <property type="entry name" value="PLC-like phosphodiesterases"/>
    <property type="match status" value="1"/>
</dbReference>
<evidence type="ECO:0000256" key="1">
    <source>
        <dbReference type="ARBA" id="ARBA00007277"/>
    </source>
</evidence>
<keyword evidence="5 8" id="KW-0378">Hydrolase</keyword>
<dbReference type="GO" id="GO:0006629">
    <property type="term" value="P:lipid metabolic process"/>
    <property type="evidence" value="ECO:0007669"/>
    <property type="project" value="InterPro"/>
</dbReference>
<dbReference type="InterPro" id="IPR030395">
    <property type="entry name" value="GP_PDE_dom"/>
</dbReference>
<dbReference type="EC" id="3.1.4.46" evidence="2"/>
<feature type="domain" description="GP-PDE" evidence="7">
    <location>
        <begin position="6"/>
        <end position="334"/>
    </location>
</feature>
<reference evidence="8 9" key="1">
    <citation type="submission" date="2020-07" db="EMBL/GenBank/DDBJ databases">
        <title>Sequencing the genomes of 1000 actinobacteria strains.</title>
        <authorList>
            <person name="Klenk H.-P."/>
        </authorList>
    </citation>
    <scope>NUCLEOTIDE SEQUENCE [LARGE SCALE GENOMIC DNA]</scope>
    <source>
        <strain evidence="8 9">DSM 27576</strain>
    </source>
</reference>
<keyword evidence="4" id="KW-0319">Glycerol metabolism</keyword>
<keyword evidence="3" id="KW-0732">Signal</keyword>
<dbReference type="InterPro" id="IPR017946">
    <property type="entry name" value="PLC-like_Pdiesterase_TIM-brl"/>
</dbReference>
<sequence length="342" mass="37443">MPHTSPLIIGHRGAPGYRPEHTRASYELAIDLGVGAVEPDVVVSRDGVLVVRHENEISTTTDVAEHSEFLDRRTTKVIDGEEISGWFTEDFTWDELSLLGARERLPELRPGSAQFDRQQPMLRLGELLALVDAASARVGREVGVVVEIKHATYFASLGWNMADLVSAELRAAGWAGGARGLVIESFEQSVLSELKRTGVPATYVYLIEAKGTPFDLLASLGAKAEKYSAALSEAGLDRLAHEVDGISLNKRLILAPDVLGHATGPAPVVSRAHERGLKVFTWTCRPENAFLLRQYRDGADAATHGHWQAEWAVLRDAELDGIFADHPDLAVSFFTPEAPRRR</sequence>
<dbReference type="EMBL" id="JACGWY010000003">
    <property type="protein sequence ID" value="MBA8816714.1"/>
    <property type="molecule type" value="Genomic_DNA"/>
</dbReference>
<protein>
    <recommendedName>
        <fullName evidence="2">glycerophosphodiester phosphodiesterase</fullName>
        <ecNumber evidence="2">3.1.4.46</ecNumber>
    </recommendedName>
</protein>
<keyword evidence="9" id="KW-1185">Reference proteome</keyword>
<dbReference type="Proteomes" id="UP000526083">
    <property type="component" value="Unassembled WGS sequence"/>
</dbReference>
<evidence type="ECO:0000256" key="3">
    <source>
        <dbReference type="ARBA" id="ARBA00022729"/>
    </source>
</evidence>
<dbReference type="Pfam" id="PF03009">
    <property type="entry name" value="GDPD"/>
    <property type="match status" value="1"/>
</dbReference>
<comment type="catalytic activity">
    <reaction evidence="6">
        <text>a sn-glycero-3-phosphodiester + H2O = an alcohol + sn-glycerol 3-phosphate + H(+)</text>
        <dbReference type="Rhea" id="RHEA:12969"/>
        <dbReference type="ChEBI" id="CHEBI:15377"/>
        <dbReference type="ChEBI" id="CHEBI:15378"/>
        <dbReference type="ChEBI" id="CHEBI:30879"/>
        <dbReference type="ChEBI" id="CHEBI:57597"/>
        <dbReference type="ChEBI" id="CHEBI:83408"/>
        <dbReference type="EC" id="3.1.4.46"/>
    </reaction>
</comment>
<dbReference type="GO" id="GO:0008889">
    <property type="term" value="F:glycerophosphodiester phosphodiesterase activity"/>
    <property type="evidence" value="ECO:0007669"/>
    <property type="project" value="UniProtKB-EC"/>
</dbReference>
<dbReference type="PROSITE" id="PS51704">
    <property type="entry name" value="GP_PDE"/>
    <property type="match status" value="1"/>
</dbReference>
<evidence type="ECO:0000256" key="6">
    <source>
        <dbReference type="ARBA" id="ARBA00047512"/>
    </source>
</evidence>
<comment type="caution">
    <text evidence="8">The sequence shown here is derived from an EMBL/GenBank/DDBJ whole genome shotgun (WGS) entry which is preliminary data.</text>
</comment>